<dbReference type="EMBL" id="BTRK01000001">
    <property type="protein sequence ID" value="GMR30925.1"/>
    <property type="molecule type" value="Genomic_DNA"/>
</dbReference>
<name>A0AAN4Z455_9BILA</name>
<evidence type="ECO:0000313" key="2">
    <source>
        <dbReference type="Proteomes" id="UP001328107"/>
    </source>
</evidence>
<dbReference type="Proteomes" id="UP001328107">
    <property type="component" value="Unassembled WGS sequence"/>
</dbReference>
<protein>
    <submittedName>
        <fullName evidence="1">Uncharacterized protein</fullName>
    </submittedName>
</protein>
<feature type="non-terminal residue" evidence="1">
    <location>
        <position position="84"/>
    </location>
</feature>
<gene>
    <name evidence="1" type="ORF">PMAYCL1PPCAC_01120</name>
</gene>
<reference evidence="2" key="1">
    <citation type="submission" date="2022-10" db="EMBL/GenBank/DDBJ databases">
        <title>Genome assembly of Pristionchus species.</title>
        <authorList>
            <person name="Yoshida K."/>
            <person name="Sommer R.J."/>
        </authorList>
    </citation>
    <scope>NUCLEOTIDE SEQUENCE [LARGE SCALE GENOMIC DNA]</scope>
    <source>
        <strain evidence="2">RS5460</strain>
    </source>
</reference>
<accession>A0AAN4Z455</accession>
<proteinExistence type="predicted"/>
<dbReference type="AlphaFoldDB" id="A0AAN4Z455"/>
<keyword evidence="2" id="KW-1185">Reference proteome</keyword>
<sequence>QLVEDGLIWRRLHANWSPQGLPSSETPPIPLVVVWQFPLTHTMHVSCPLLLTQLLLYEVVCSNLRYWMLFADSALLLFWSSTEA</sequence>
<organism evidence="1 2">
    <name type="scientific">Pristionchus mayeri</name>
    <dbReference type="NCBI Taxonomy" id="1317129"/>
    <lineage>
        <taxon>Eukaryota</taxon>
        <taxon>Metazoa</taxon>
        <taxon>Ecdysozoa</taxon>
        <taxon>Nematoda</taxon>
        <taxon>Chromadorea</taxon>
        <taxon>Rhabditida</taxon>
        <taxon>Rhabditina</taxon>
        <taxon>Diplogasteromorpha</taxon>
        <taxon>Diplogasteroidea</taxon>
        <taxon>Neodiplogasteridae</taxon>
        <taxon>Pristionchus</taxon>
    </lineage>
</organism>
<evidence type="ECO:0000313" key="1">
    <source>
        <dbReference type="EMBL" id="GMR30925.1"/>
    </source>
</evidence>
<comment type="caution">
    <text evidence="1">The sequence shown here is derived from an EMBL/GenBank/DDBJ whole genome shotgun (WGS) entry which is preliminary data.</text>
</comment>
<feature type="non-terminal residue" evidence="1">
    <location>
        <position position="1"/>
    </location>
</feature>